<organism evidence="1 2">
    <name type="scientific">Capnocytophaga granulosa</name>
    <dbReference type="NCBI Taxonomy" id="45242"/>
    <lineage>
        <taxon>Bacteria</taxon>
        <taxon>Pseudomonadati</taxon>
        <taxon>Bacteroidota</taxon>
        <taxon>Flavobacteriia</taxon>
        <taxon>Flavobacteriales</taxon>
        <taxon>Flavobacteriaceae</taxon>
        <taxon>Capnocytophaga</taxon>
    </lineage>
</organism>
<protein>
    <submittedName>
        <fullName evidence="1">L,D-transpeptidase catalytic domain</fullName>
    </submittedName>
</protein>
<dbReference type="EMBL" id="FNND01000004">
    <property type="protein sequence ID" value="SDW80692.1"/>
    <property type="molecule type" value="Genomic_DNA"/>
</dbReference>
<evidence type="ECO:0000313" key="1">
    <source>
        <dbReference type="EMBL" id="SDW80692.1"/>
    </source>
</evidence>
<sequence length="212" mass="24645">MIKMFLQSGKVKNRNFFFYLGLLFCIACQQGKQLGAQELPKDYTTQHSIALAYCKAHQMNEDFYFLIDLRLHSGKNRFFVYDFKQKKNLYEKLVTHGSCDVFSSNPDKFEKVQYSNQVNSHCSAKGKYKIGKRDYSSWGIKVKYWLEGLEDSNSNAQKRLIVLHSWEAVSDSEIYPHYSPLSWGCPAVSNAFMKLLDPLLQQSKKPVLLWIL</sequence>
<proteinExistence type="predicted"/>
<name>A0A1H2WJ71_9FLAO</name>
<dbReference type="AlphaFoldDB" id="A0A1H2WJ71"/>
<dbReference type="Pfam" id="PF13645">
    <property type="entry name" value="YkuD_2"/>
    <property type="match status" value="1"/>
</dbReference>
<dbReference type="PANTHER" id="PTHR38477">
    <property type="entry name" value="HYPOTHETICAL EXPORTED PROTEIN"/>
    <property type="match status" value="1"/>
</dbReference>
<accession>A0A1H2WJ71</accession>
<dbReference type="InterPro" id="IPR032676">
    <property type="entry name" value="YkuD_2"/>
</dbReference>
<gene>
    <name evidence="1" type="ORF">SAMN05444420_104111</name>
</gene>
<dbReference type="PANTHER" id="PTHR38477:SF1">
    <property type="entry name" value="MUREIN L,D-TRANSPEPTIDASE CATALYTIC DOMAIN FAMILY PROTEIN"/>
    <property type="match status" value="1"/>
</dbReference>
<comment type="caution">
    <text evidence="1">The sequence shown here is derived from an EMBL/GenBank/DDBJ whole genome shotgun (WGS) entry which is preliminary data.</text>
</comment>
<dbReference type="Proteomes" id="UP000182771">
    <property type="component" value="Unassembled WGS sequence"/>
</dbReference>
<evidence type="ECO:0000313" key="2">
    <source>
        <dbReference type="Proteomes" id="UP000182771"/>
    </source>
</evidence>
<keyword evidence="2" id="KW-1185">Reference proteome</keyword>
<reference evidence="1 2" key="1">
    <citation type="submission" date="2016-10" db="EMBL/GenBank/DDBJ databases">
        <authorList>
            <person name="Varghese N."/>
            <person name="Submissions S."/>
        </authorList>
    </citation>
    <scope>NUCLEOTIDE SEQUENCE [LARGE SCALE GENOMIC DNA]</scope>
    <source>
        <strain evidence="1 2">DSM 11449</strain>
    </source>
</reference>